<keyword evidence="6" id="KW-0238">DNA-binding</keyword>
<dbReference type="SUPFAM" id="SSF46689">
    <property type="entry name" value="Homeodomain-like"/>
    <property type="match status" value="2"/>
</dbReference>
<dbReference type="InterPro" id="IPR041983">
    <property type="entry name" value="ADA2-like_ZZ"/>
</dbReference>
<dbReference type="PANTHER" id="PTHR12374:SF20">
    <property type="entry name" value="TRANSCRIPTIONAL ADAPTER 2-ALPHA"/>
    <property type="match status" value="1"/>
</dbReference>
<evidence type="ECO:0000313" key="15">
    <source>
        <dbReference type="EMBL" id="KAK4429230.1"/>
    </source>
</evidence>
<dbReference type="GO" id="GO:0003713">
    <property type="term" value="F:transcription coactivator activity"/>
    <property type="evidence" value="ECO:0007669"/>
    <property type="project" value="TreeGrafter"/>
</dbReference>
<accession>A0AAE2CP05</accession>
<protein>
    <submittedName>
        <fullName evidence="15">Transcriptional adapter ADA2</fullName>
    </submittedName>
</protein>
<feature type="region of interest" description="Disordered" evidence="10">
    <location>
        <begin position="95"/>
        <end position="134"/>
    </location>
</feature>
<dbReference type="InterPro" id="IPR017930">
    <property type="entry name" value="Myb_dom"/>
</dbReference>
<dbReference type="Pfam" id="PF00249">
    <property type="entry name" value="Myb_DNA-binding"/>
    <property type="match status" value="1"/>
</dbReference>
<comment type="caution">
    <text evidence="15">The sequence shown here is derived from an EMBL/GenBank/DDBJ whole genome shotgun (WGS) entry which is preliminary data.</text>
</comment>
<dbReference type="FunFam" id="3.30.60.90:FF:000013">
    <property type="entry name" value="Transcriptional adapter"/>
    <property type="match status" value="1"/>
</dbReference>
<dbReference type="GO" id="GO:0003677">
    <property type="term" value="F:DNA binding"/>
    <property type="evidence" value="ECO:0007669"/>
    <property type="project" value="UniProtKB-KW"/>
</dbReference>
<dbReference type="InterPro" id="IPR017884">
    <property type="entry name" value="SANT_dom"/>
</dbReference>
<dbReference type="AlphaFoldDB" id="A0AAE2CP05"/>
<dbReference type="Gene3D" id="1.10.10.10">
    <property type="entry name" value="Winged helix-like DNA-binding domain superfamily/Winged helix DNA-binding domain"/>
    <property type="match status" value="1"/>
</dbReference>
<dbReference type="GO" id="GO:0006357">
    <property type="term" value="P:regulation of transcription by RNA polymerase II"/>
    <property type="evidence" value="ECO:0007669"/>
    <property type="project" value="TreeGrafter"/>
</dbReference>
<organism evidence="15 16">
    <name type="scientific">Sesamum alatum</name>
    <dbReference type="NCBI Taxonomy" id="300844"/>
    <lineage>
        <taxon>Eukaryota</taxon>
        <taxon>Viridiplantae</taxon>
        <taxon>Streptophyta</taxon>
        <taxon>Embryophyta</taxon>
        <taxon>Tracheophyta</taxon>
        <taxon>Spermatophyta</taxon>
        <taxon>Magnoliopsida</taxon>
        <taxon>eudicotyledons</taxon>
        <taxon>Gunneridae</taxon>
        <taxon>Pentapetalae</taxon>
        <taxon>asterids</taxon>
        <taxon>lamiids</taxon>
        <taxon>Lamiales</taxon>
        <taxon>Pedaliaceae</taxon>
        <taxon>Sesamum</taxon>
    </lineage>
</organism>
<keyword evidence="4" id="KW-0862">Zinc</keyword>
<evidence type="ECO:0000256" key="5">
    <source>
        <dbReference type="ARBA" id="ARBA00023015"/>
    </source>
</evidence>
<dbReference type="Gene3D" id="1.10.10.60">
    <property type="entry name" value="Homeodomain-like"/>
    <property type="match status" value="1"/>
</dbReference>
<dbReference type="InterPro" id="IPR043145">
    <property type="entry name" value="Znf_ZZ_sf"/>
</dbReference>
<dbReference type="PROSITE" id="PS01357">
    <property type="entry name" value="ZF_ZZ_1"/>
    <property type="match status" value="1"/>
</dbReference>
<feature type="compositionally biased region" description="Basic and acidic residues" evidence="10">
    <location>
        <begin position="300"/>
        <end position="309"/>
    </location>
</feature>
<feature type="domain" description="SANT" evidence="13">
    <location>
        <begin position="197"/>
        <end position="249"/>
    </location>
</feature>
<feature type="compositionally biased region" description="Polar residues" evidence="10">
    <location>
        <begin position="559"/>
        <end position="568"/>
    </location>
</feature>
<dbReference type="GO" id="GO:0008270">
    <property type="term" value="F:zinc ion binding"/>
    <property type="evidence" value="ECO:0007669"/>
    <property type="project" value="UniProtKB-KW"/>
</dbReference>
<dbReference type="Gene3D" id="3.30.60.90">
    <property type="match status" value="1"/>
</dbReference>
<proteinExistence type="predicted"/>
<reference evidence="15" key="2">
    <citation type="journal article" date="2024" name="Plant">
        <title>Genomic evolution and insights into agronomic trait innovations of Sesamum species.</title>
        <authorList>
            <person name="Miao H."/>
            <person name="Wang L."/>
            <person name="Qu L."/>
            <person name="Liu H."/>
            <person name="Sun Y."/>
            <person name="Le M."/>
            <person name="Wang Q."/>
            <person name="Wei S."/>
            <person name="Zheng Y."/>
            <person name="Lin W."/>
            <person name="Duan Y."/>
            <person name="Cao H."/>
            <person name="Xiong S."/>
            <person name="Wang X."/>
            <person name="Wei L."/>
            <person name="Li C."/>
            <person name="Ma Q."/>
            <person name="Ju M."/>
            <person name="Zhao R."/>
            <person name="Li G."/>
            <person name="Mu C."/>
            <person name="Tian Q."/>
            <person name="Mei H."/>
            <person name="Zhang T."/>
            <person name="Gao T."/>
            <person name="Zhang H."/>
        </authorList>
    </citation>
    <scope>NUCLEOTIDE SEQUENCE</scope>
    <source>
        <strain evidence="15">3651</strain>
    </source>
</reference>
<reference evidence="15" key="1">
    <citation type="submission" date="2020-06" db="EMBL/GenBank/DDBJ databases">
        <authorList>
            <person name="Li T."/>
            <person name="Hu X."/>
            <person name="Zhang T."/>
            <person name="Song X."/>
            <person name="Zhang H."/>
            <person name="Dai N."/>
            <person name="Sheng W."/>
            <person name="Hou X."/>
            <person name="Wei L."/>
        </authorList>
    </citation>
    <scope>NUCLEOTIDE SEQUENCE</scope>
    <source>
        <strain evidence="15">3651</strain>
        <tissue evidence="15">Leaf</tissue>
    </source>
</reference>
<evidence type="ECO:0000259" key="14">
    <source>
        <dbReference type="PROSITE" id="PS51294"/>
    </source>
</evidence>
<dbReference type="SMART" id="SM00717">
    <property type="entry name" value="SANT"/>
    <property type="match status" value="1"/>
</dbReference>
<dbReference type="FunFam" id="1.10.10.10:FF:000087">
    <property type="entry name" value="Transcriptional adapter 2"/>
    <property type="match status" value="1"/>
</dbReference>
<evidence type="ECO:0000256" key="9">
    <source>
        <dbReference type="PROSITE-ProRule" id="PRU00228"/>
    </source>
</evidence>
<feature type="region of interest" description="Disordered" evidence="10">
    <location>
        <begin position="528"/>
        <end position="588"/>
    </location>
</feature>
<keyword evidence="16" id="KW-1185">Reference proteome</keyword>
<evidence type="ECO:0000256" key="2">
    <source>
        <dbReference type="ARBA" id="ARBA00022723"/>
    </source>
</evidence>
<keyword evidence="7" id="KW-0804">Transcription</keyword>
<dbReference type="CDD" id="cd00167">
    <property type="entry name" value="SANT"/>
    <property type="match status" value="1"/>
</dbReference>
<keyword evidence="3 9" id="KW-0863">Zinc-finger</keyword>
<gene>
    <name evidence="15" type="ORF">Salat_1223300</name>
</gene>
<feature type="domain" description="HTH myb-type" evidence="14">
    <location>
        <begin position="202"/>
        <end position="249"/>
    </location>
</feature>
<dbReference type="InterPro" id="IPR036388">
    <property type="entry name" value="WH-like_DNA-bd_sf"/>
</dbReference>
<evidence type="ECO:0000256" key="10">
    <source>
        <dbReference type="SAM" id="MobiDB-lite"/>
    </source>
</evidence>
<evidence type="ECO:0000256" key="1">
    <source>
        <dbReference type="ARBA" id="ARBA00004123"/>
    </source>
</evidence>
<feature type="domain" description="Myb-like" evidence="11">
    <location>
        <begin position="202"/>
        <end position="245"/>
    </location>
</feature>
<dbReference type="Pfam" id="PF22941">
    <property type="entry name" value="TADA2A-like_3rd"/>
    <property type="match status" value="1"/>
</dbReference>
<feature type="compositionally biased region" description="Polar residues" evidence="10">
    <location>
        <begin position="325"/>
        <end position="345"/>
    </location>
</feature>
<evidence type="ECO:0000313" key="16">
    <source>
        <dbReference type="Proteomes" id="UP001293254"/>
    </source>
</evidence>
<dbReference type="PROSITE" id="PS51294">
    <property type="entry name" value="HTH_MYB"/>
    <property type="match status" value="1"/>
</dbReference>
<dbReference type="EMBL" id="JACGWO010000004">
    <property type="protein sequence ID" value="KAK4429230.1"/>
    <property type="molecule type" value="Genomic_DNA"/>
</dbReference>
<dbReference type="InterPro" id="IPR009057">
    <property type="entry name" value="Homeodomain-like_sf"/>
</dbReference>
<dbReference type="GO" id="GO:0006338">
    <property type="term" value="P:chromatin remodeling"/>
    <property type="evidence" value="ECO:0007669"/>
    <property type="project" value="TreeGrafter"/>
</dbReference>
<dbReference type="Proteomes" id="UP001293254">
    <property type="component" value="Unassembled WGS sequence"/>
</dbReference>
<dbReference type="GO" id="GO:0005634">
    <property type="term" value="C:nucleus"/>
    <property type="evidence" value="ECO:0007669"/>
    <property type="project" value="UniProtKB-SubCell"/>
</dbReference>
<feature type="domain" description="ZZ-type" evidence="12">
    <location>
        <begin position="139"/>
        <end position="195"/>
    </location>
</feature>
<evidence type="ECO:0000256" key="3">
    <source>
        <dbReference type="ARBA" id="ARBA00022771"/>
    </source>
</evidence>
<keyword evidence="2" id="KW-0479">Metal-binding</keyword>
<feature type="region of interest" description="Disordered" evidence="10">
    <location>
        <begin position="272"/>
        <end position="379"/>
    </location>
</feature>
<keyword evidence="8" id="KW-0539">Nucleus</keyword>
<dbReference type="PROSITE" id="PS50135">
    <property type="entry name" value="ZF_ZZ_2"/>
    <property type="match status" value="1"/>
</dbReference>
<dbReference type="FunFam" id="1.10.10.60:FF:000115">
    <property type="entry name" value="Transcriptional adapter 2"/>
    <property type="match status" value="1"/>
</dbReference>
<dbReference type="Pfam" id="PF25299">
    <property type="entry name" value="ZZ_ADA2"/>
    <property type="match status" value="1"/>
</dbReference>
<dbReference type="SMART" id="SM00291">
    <property type="entry name" value="ZnF_ZZ"/>
    <property type="match status" value="1"/>
</dbReference>
<comment type="subcellular location">
    <subcellularLocation>
        <location evidence="1">Nucleus</location>
    </subcellularLocation>
</comment>
<evidence type="ECO:0000256" key="7">
    <source>
        <dbReference type="ARBA" id="ARBA00023163"/>
    </source>
</evidence>
<dbReference type="PROSITE" id="PS50090">
    <property type="entry name" value="MYB_LIKE"/>
    <property type="match status" value="1"/>
</dbReference>
<evidence type="ECO:0000259" key="13">
    <source>
        <dbReference type="PROSITE" id="PS51293"/>
    </source>
</evidence>
<sequence>MGSLATDLKHPFRVMVLEEADQASDPTVGRALVQGRFCSVGQDFIGGMGLRKWHAKTFLMLLRKLLWLCTFTICGWDEISENSKVAARILQQMGRSRAASHPAPDDPGQSRSKRKRGTQNVENTESAPPEVPGITDGKKALYHCNYCNKDISGKIRIKCVICSDFDLCVECFSVGAEVHPHKSNHPYRVMDNLAFPLICPDWNADEEMLLLEGIEMYGFGNWNEVAEHVGTKSKSQCIDHYDKIYMKSPCFPLPDMSHVMGKNREELLAMAKEQNETRKGATTSGEGDGKEESSFSAGVKVEDQRKDGQAGRSSSSISSELDNVGGTSSGKIATGASQRISTKVPSTDGPDAIKVEESHADRSIGEKKPRASGDEGVSMKELSGYNSKRQEFEIEYDNDAEQLLADMEFKETDTDAERELKLRVLHIYSKRLDERKRRKDFILERNLLHPDPFEKDLTPEEKELCNRYRVFMRFHSKEEHDELLRSIVEEQRILRRIQDLQEARAAGCRTSAEAERYIEQKMKREIEENARRVKESSQAGPSGKYLQRMNHHKGEQDSSPRGGNNSPSVLDPGGKDSSSNTRGLTGSDPLDNWDVTGFLGADMLSEAEKRLCGEIRILPTHYLNMLQTMSIGILNGNVTKKSDAHGLFNVDPVKVDKVYDMLIRKGIAQT</sequence>
<dbReference type="PROSITE" id="PS51293">
    <property type="entry name" value="SANT"/>
    <property type="match status" value="1"/>
</dbReference>
<keyword evidence="5" id="KW-0805">Transcription regulation</keyword>
<dbReference type="GO" id="GO:0003682">
    <property type="term" value="F:chromatin binding"/>
    <property type="evidence" value="ECO:0007669"/>
    <property type="project" value="TreeGrafter"/>
</dbReference>
<dbReference type="InterPro" id="IPR001005">
    <property type="entry name" value="SANT/Myb"/>
</dbReference>
<dbReference type="InterPro" id="IPR055141">
    <property type="entry name" value="TADA2A_B-like_dom"/>
</dbReference>
<dbReference type="SUPFAM" id="SSF57850">
    <property type="entry name" value="RING/U-box"/>
    <property type="match status" value="1"/>
</dbReference>
<evidence type="ECO:0000256" key="6">
    <source>
        <dbReference type="ARBA" id="ARBA00023125"/>
    </source>
</evidence>
<dbReference type="PANTHER" id="PTHR12374">
    <property type="entry name" value="TRANSCRIPTIONAL ADAPTOR 2 ADA2 -RELATED"/>
    <property type="match status" value="1"/>
</dbReference>
<evidence type="ECO:0000259" key="12">
    <source>
        <dbReference type="PROSITE" id="PS50135"/>
    </source>
</evidence>
<evidence type="ECO:0000259" key="11">
    <source>
        <dbReference type="PROSITE" id="PS50090"/>
    </source>
</evidence>
<dbReference type="CDD" id="cd02335">
    <property type="entry name" value="ZZ_ADA2"/>
    <property type="match status" value="1"/>
</dbReference>
<name>A0AAE2CP05_9LAMI</name>
<dbReference type="InterPro" id="IPR000433">
    <property type="entry name" value="Znf_ZZ"/>
</dbReference>
<feature type="compositionally biased region" description="Basic and acidic residues" evidence="10">
    <location>
        <begin position="351"/>
        <end position="373"/>
    </location>
</feature>
<evidence type="ECO:0000256" key="4">
    <source>
        <dbReference type="ARBA" id="ARBA00022833"/>
    </source>
</evidence>
<evidence type="ECO:0000256" key="8">
    <source>
        <dbReference type="ARBA" id="ARBA00023242"/>
    </source>
</evidence>